<dbReference type="InterPro" id="IPR000873">
    <property type="entry name" value="AMP-dep_synth/lig_dom"/>
</dbReference>
<dbReference type="PROSITE" id="PS00455">
    <property type="entry name" value="AMP_BINDING"/>
    <property type="match status" value="1"/>
</dbReference>
<accession>X7ZVI7</accession>
<dbReference type="PATRIC" id="fig|1299334.3.peg.7085"/>
<gene>
    <name evidence="3" type="ORF">I553_5123</name>
</gene>
<comment type="caution">
    <text evidence="3">The sequence shown here is derived from an EMBL/GenBank/DDBJ whole genome shotgun (WGS) entry which is preliminary data.</text>
</comment>
<sequence length="111" mass="11619">MALLLAGAWSHRPLAPLGPRLTEHELRDCIDRLDSTVLVAEPEWAELAAQLADETGRRLVITDALAPGGPIGPADFAAEHGDVAFVMHTSGTTGAPKQVPAREAPLAGAPR</sequence>
<dbReference type="EMBL" id="JAOB01000069">
    <property type="protein sequence ID" value="EUA23046.1"/>
    <property type="molecule type" value="Genomic_DNA"/>
</dbReference>
<dbReference type="InterPro" id="IPR020845">
    <property type="entry name" value="AMP-binding_CS"/>
</dbReference>
<dbReference type="SUPFAM" id="SSF56801">
    <property type="entry name" value="Acetyl-CoA synthetase-like"/>
    <property type="match status" value="1"/>
</dbReference>
<organism evidence="3">
    <name type="scientific">Mycobacterium xenopi 4042</name>
    <dbReference type="NCBI Taxonomy" id="1299334"/>
    <lineage>
        <taxon>Bacteria</taxon>
        <taxon>Bacillati</taxon>
        <taxon>Actinomycetota</taxon>
        <taxon>Actinomycetes</taxon>
        <taxon>Mycobacteriales</taxon>
        <taxon>Mycobacteriaceae</taxon>
        <taxon>Mycobacterium</taxon>
    </lineage>
</organism>
<feature type="region of interest" description="Disordered" evidence="1">
    <location>
        <begin position="89"/>
        <end position="111"/>
    </location>
</feature>
<feature type="domain" description="AMP-dependent synthetase/ligase" evidence="2">
    <location>
        <begin position="14"/>
        <end position="100"/>
    </location>
</feature>
<proteinExistence type="predicted"/>
<evidence type="ECO:0000313" key="3">
    <source>
        <dbReference type="EMBL" id="EUA23046.1"/>
    </source>
</evidence>
<dbReference type="Gene3D" id="3.40.50.12780">
    <property type="entry name" value="N-terminal domain of ligase-like"/>
    <property type="match status" value="1"/>
</dbReference>
<reference evidence="3" key="1">
    <citation type="submission" date="2014-01" db="EMBL/GenBank/DDBJ databases">
        <authorList>
            <person name="Brown-Elliot B."/>
            <person name="Wallace R."/>
            <person name="Lenaerts A."/>
            <person name="Ordway D."/>
            <person name="DeGroote M.A."/>
            <person name="Parker T."/>
            <person name="Sizemore C."/>
            <person name="Tallon L.J."/>
            <person name="Sadzewicz L.K."/>
            <person name="Sengamalay N."/>
            <person name="Fraser C.M."/>
            <person name="Hine E."/>
            <person name="Shefchek K.A."/>
            <person name="Das S.P."/>
            <person name="Tettelin H."/>
        </authorList>
    </citation>
    <scope>NUCLEOTIDE SEQUENCE [LARGE SCALE GENOMIC DNA]</scope>
    <source>
        <strain evidence="3">4042</strain>
    </source>
</reference>
<dbReference type="Pfam" id="PF00501">
    <property type="entry name" value="AMP-binding"/>
    <property type="match status" value="1"/>
</dbReference>
<dbReference type="InterPro" id="IPR042099">
    <property type="entry name" value="ANL_N_sf"/>
</dbReference>
<dbReference type="AlphaFoldDB" id="X7ZVI7"/>
<evidence type="ECO:0000259" key="2">
    <source>
        <dbReference type="Pfam" id="PF00501"/>
    </source>
</evidence>
<evidence type="ECO:0000256" key="1">
    <source>
        <dbReference type="SAM" id="MobiDB-lite"/>
    </source>
</evidence>
<protein>
    <submittedName>
        <fullName evidence="3">AMP-binding enzyme family protein</fullName>
    </submittedName>
</protein>
<name>X7ZVI7_MYCXE</name>